<accession>A0A7Y9DP10</accession>
<protein>
    <submittedName>
        <fullName evidence="3">Uncharacterized protein</fullName>
    </submittedName>
</protein>
<keyword evidence="1" id="KW-0812">Transmembrane</keyword>
<comment type="caution">
    <text evidence="3">The sequence shown here is derived from an EMBL/GenBank/DDBJ whole genome shotgun (WGS) entry which is preliminary data.</text>
</comment>
<proteinExistence type="predicted"/>
<keyword evidence="4" id="KW-1185">Reference proteome</keyword>
<keyword evidence="2" id="KW-0732">Signal</keyword>
<dbReference type="EMBL" id="JACCBB010000001">
    <property type="protein sequence ID" value="NYD24153.1"/>
    <property type="molecule type" value="Genomic_DNA"/>
</dbReference>
<evidence type="ECO:0000256" key="1">
    <source>
        <dbReference type="SAM" id="Phobius"/>
    </source>
</evidence>
<dbReference type="Proteomes" id="UP000521922">
    <property type="component" value="Unassembled WGS sequence"/>
</dbReference>
<feature type="chain" id="PRO_5031374626" evidence="2">
    <location>
        <begin position="24"/>
        <end position="104"/>
    </location>
</feature>
<keyword evidence="1" id="KW-1133">Transmembrane helix</keyword>
<evidence type="ECO:0000313" key="4">
    <source>
        <dbReference type="Proteomes" id="UP000521922"/>
    </source>
</evidence>
<name>A0A7Y9DP10_9ACTN</name>
<reference evidence="3 4" key="1">
    <citation type="submission" date="2020-07" db="EMBL/GenBank/DDBJ databases">
        <title>Sequencing the genomes of 1000 actinobacteria strains.</title>
        <authorList>
            <person name="Klenk H.-P."/>
        </authorList>
    </citation>
    <scope>NUCLEOTIDE SEQUENCE [LARGE SCALE GENOMIC DNA]</scope>
    <source>
        <strain evidence="3 4">DSM 7487</strain>
    </source>
</reference>
<feature type="transmembrane region" description="Helical" evidence="1">
    <location>
        <begin position="77"/>
        <end position="97"/>
    </location>
</feature>
<gene>
    <name evidence="3" type="ORF">BJ968_003693</name>
</gene>
<dbReference type="RefSeq" id="WP_179754360.1">
    <property type="nucleotide sequence ID" value="NZ_BAAAGN010000030.1"/>
</dbReference>
<feature type="transmembrane region" description="Helical" evidence="1">
    <location>
        <begin position="47"/>
        <end position="65"/>
    </location>
</feature>
<organism evidence="3 4">
    <name type="scientific">Kineococcus aurantiacus</name>
    <dbReference type="NCBI Taxonomy" id="37633"/>
    <lineage>
        <taxon>Bacteria</taxon>
        <taxon>Bacillati</taxon>
        <taxon>Actinomycetota</taxon>
        <taxon>Actinomycetes</taxon>
        <taxon>Kineosporiales</taxon>
        <taxon>Kineosporiaceae</taxon>
        <taxon>Kineococcus</taxon>
    </lineage>
</organism>
<evidence type="ECO:0000313" key="3">
    <source>
        <dbReference type="EMBL" id="NYD24153.1"/>
    </source>
</evidence>
<evidence type="ECO:0000256" key="2">
    <source>
        <dbReference type="SAM" id="SignalP"/>
    </source>
</evidence>
<sequence>MVTRRTGTLVTLVLALAAGLVLAAGDAVWRHVPGSDSGPVLALLLGWLLWLTAATGAAVLVTVRVTGPARRPAAPDLALLAVVVAVVVAVAVAHLPWGSGSAAG</sequence>
<dbReference type="AlphaFoldDB" id="A0A7Y9DP10"/>
<keyword evidence="1" id="KW-0472">Membrane</keyword>
<feature type="signal peptide" evidence="2">
    <location>
        <begin position="1"/>
        <end position="23"/>
    </location>
</feature>